<evidence type="ECO:0000256" key="2">
    <source>
        <dbReference type="ARBA" id="ARBA00022840"/>
    </source>
</evidence>
<sequence length="734" mass="78413">MSDTIRRPDTDGPTAPVVDLDKERAVRLAPLPDLPADPAGELPLVPDWTRTAGGRTAARRRAARRAKRAGRRWISRQRTDRGHAAQIGRGMRRTHEWVVGFHGVHVQAAAHQAHTATQDARAAARRARYTFMPGQREKARQAADLAQTQAMAAVQAHEQARKKVRRGRIGRGAVAYGTPLLVDTVALVEFGGVGLAGGVFATLSVAAWIGRKPLTAETWDPERRSLGDGDRLDEPMLNRAFLDAKILTQGQELTLRSPVAMDGTDAYVARIQLPGAVTVDKVRAREVELAAALGIDRAQLDLRQAGGEGDLILWASMRDPFARTVRSPLLDRREPLNTWRDGIPLAFDKRGQIVTVTISDYSLLFGGATRSGKGMGVANVLAGALLDPRVNVRLFDGKGTGEYVPYAPVLATFVRRNPARLRDFLRVMVGEMNRRTEILVELGLSKLSEDLIDKVGGIELVVVDELATYTAPEGPSKEYAEEIVEYLAQLAAVGAAVGIVLVLATQYPEVAIVPSRLRGNCSGRMAMRTENADASNTILGKGMAGNGFDSSKIANSKGTRGRGWLTTPDTGMIAARSLFIDESSGENRTVIAIGTELRRAAGTLPGHGTDPVEDALLRYTGASSVAGGRNGNGGIVRGTVLDHLVTAAGNRGSLTSSEAFTVLARVSPDRYARTEGESDAAWASRAGKALKAQLAALGVDLDTSKVTGPDGGRANGYTLAALQQAAEDARNARV</sequence>
<proteinExistence type="predicted"/>
<evidence type="ECO:0000313" key="7">
    <source>
        <dbReference type="Proteomes" id="UP001500707"/>
    </source>
</evidence>
<feature type="compositionally biased region" description="Low complexity" evidence="4">
    <location>
        <begin position="31"/>
        <end position="56"/>
    </location>
</feature>
<dbReference type="RefSeq" id="WP_346186726.1">
    <property type="nucleotide sequence ID" value="NZ_BAABCE010000037.1"/>
</dbReference>
<comment type="caution">
    <text evidence="6">The sequence shown here is derived from an EMBL/GenBank/DDBJ whole genome shotgun (WGS) entry which is preliminary data.</text>
</comment>
<protein>
    <recommendedName>
        <fullName evidence="5">FtsK domain-containing protein</fullName>
    </recommendedName>
</protein>
<feature type="compositionally biased region" description="Basic residues" evidence="4">
    <location>
        <begin position="57"/>
        <end position="75"/>
    </location>
</feature>
<dbReference type="InterPro" id="IPR050206">
    <property type="entry name" value="FtsK/SpoIIIE/SftA"/>
</dbReference>
<dbReference type="Proteomes" id="UP001500707">
    <property type="component" value="Unassembled WGS sequence"/>
</dbReference>
<evidence type="ECO:0000259" key="5">
    <source>
        <dbReference type="PROSITE" id="PS50901"/>
    </source>
</evidence>
<dbReference type="Gene3D" id="3.40.50.300">
    <property type="entry name" value="P-loop containing nucleotide triphosphate hydrolases"/>
    <property type="match status" value="1"/>
</dbReference>
<keyword evidence="7" id="KW-1185">Reference proteome</keyword>
<feature type="domain" description="FtsK" evidence="5">
    <location>
        <begin position="351"/>
        <end position="536"/>
    </location>
</feature>
<dbReference type="PANTHER" id="PTHR22683:SF41">
    <property type="entry name" value="DNA TRANSLOCASE FTSK"/>
    <property type="match status" value="1"/>
</dbReference>
<evidence type="ECO:0000256" key="1">
    <source>
        <dbReference type="ARBA" id="ARBA00022741"/>
    </source>
</evidence>
<organism evidence="6 7">
    <name type="scientific">Streptomyces osmaniensis</name>
    <dbReference type="NCBI Taxonomy" id="593134"/>
    <lineage>
        <taxon>Bacteria</taxon>
        <taxon>Bacillati</taxon>
        <taxon>Actinomycetota</taxon>
        <taxon>Actinomycetes</taxon>
        <taxon>Kitasatosporales</taxon>
        <taxon>Streptomycetaceae</taxon>
        <taxon>Streptomyces</taxon>
    </lineage>
</organism>
<dbReference type="InterPro" id="IPR002543">
    <property type="entry name" value="FtsK_dom"/>
</dbReference>
<dbReference type="PROSITE" id="PS50901">
    <property type="entry name" value="FTSK"/>
    <property type="match status" value="1"/>
</dbReference>
<reference evidence="7" key="1">
    <citation type="journal article" date="2019" name="Int. J. Syst. Evol. Microbiol.">
        <title>The Global Catalogue of Microorganisms (GCM) 10K type strain sequencing project: providing services to taxonomists for standard genome sequencing and annotation.</title>
        <authorList>
            <consortium name="The Broad Institute Genomics Platform"/>
            <consortium name="The Broad Institute Genome Sequencing Center for Infectious Disease"/>
            <person name="Wu L."/>
            <person name="Ma J."/>
        </authorList>
    </citation>
    <scope>NUCLEOTIDE SEQUENCE [LARGE SCALE GENOMIC DNA]</scope>
    <source>
        <strain evidence="7">JCM 17656</strain>
    </source>
</reference>
<keyword evidence="1 3" id="KW-0547">Nucleotide-binding</keyword>
<evidence type="ECO:0000256" key="4">
    <source>
        <dbReference type="SAM" id="MobiDB-lite"/>
    </source>
</evidence>
<feature type="region of interest" description="Disordered" evidence="4">
    <location>
        <begin position="31"/>
        <end position="89"/>
    </location>
</feature>
<evidence type="ECO:0000313" key="6">
    <source>
        <dbReference type="EMBL" id="GAA3595302.1"/>
    </source>
</evidence>
<dbReference type="SUPFAM" id="SSF52540">
    <property type="entry name" value="P-loop containing nucleoside triphosphate hydrolases"/>
    <property type="match status" value="1"/>
</dbReference>
<dbReference type="PANTHER" id="PTHR22683">
    <property type="entry name" value="SPORULATION PROTEIN RELATED"/>
    <property type="match status" value="1"/>
</dbReference>
<feature type="binding site" evidence="3">
    <location>
        <begin position="367"/>
        <end position="374"/>
    </location>
    <ligand>
        <name>ATP</name>
        <dbReference type="ChEBI" id="CHEBI:30616"/>
    </ligand>
</feature>
<accession>A0ABP6Z0N4</accession>
<keyword evidence="2 3" id="KW-0067">ATP-binding</keyword>
<name>A0ABP6Z0N4_9ACTN</name>
<gene>
    <name evidence="6" type="ORF">GCM10022295_90690</name>
</gene>
<dbReference type="EMBL" id="BAABCE010000037">
    <property type="protein sequence ID" value="GAA3595302.1"/>
    <property type="molecule type" value="Genomic_DNA"/>
</dbReference>
<evidence type="ECO:0000256" key="3">
    <source>
        <dbReference type="PROSITE-ProRule" id="PRU00289"/>
    </source>
</evidence>
<dbReference type="Pfam" id="PF01580">
    <property type="entry name" value="FtsK_SpoIIIE"/>
    <property type="match status" value="1"/>
</dbReference>
<dbReference type="InterPro" id="IPR027417">
    <property type="entry name" value="P-loop_NTPase"/>
</dbReference>